<keyword evidence="2 13" id="KW-1003">Cell membrane</keyword>
<dbReference type="FunFam" id="1.20.1070.10:FF:000010">
    <property type="entry name" value="Olfactory receptor"/>
    <property type="match status" value="1"/>
</dbReference>
<gene>
    <name evidence="15" type="ORF">Y1Q_0006740</name>
</gene>
<evidence type="ECO:0000256" key="11">
    <source>
        <dbReference type="ARBA" id="ARBA00023224"/>
    </source>
</evidence>
<dbReference type="PRINTS" id="PR00237">
    <property type="entry name" value="GPCRRHODOPSN"/>
</dbReference>
<keyword evidence="6 13" id="KW-1133">Transmembrane helix</keyword>
<dbReference type="InterPro" id="IPR017452">
    <property type="entry name" value="GPCR_Rhodpsn_7TM"/>
</dbReference>
<evidence type="ECO:0000256" key="4">
    <source>
        <dbReference type="ARBA" id="ARBA00022692"/>
    </source>
</evidence>
<feature type="domain" description="G-protein coupled receptors family 1 profile" evidence="14">
    <location>
        <begin position="41"/>
        <end position="288"/>
    </location>
</feature>
<dbReference type="Proteomes" id="UP000050525">
    <property type="component" value="Unassembled WGS sequence"/>
</dbReference>
<dbReference type="SUPFAM" id="SSF81321">
    <property type="entry name" value="Family A G protein-coupled receptor-like"/>
    <property type="match status" value="1"/>
</dbReference>
<evidence type="ECO:0000313" key="16">
    <source>
        <dbReference type="Proteomes" id="UP000050525"/>
    </source>
</evidence>
<sequence length="309" mass="34519">MTEGNDTLVTEIILVGLSYYPETQTAFFWAVLIVYIITLIGNSLIVMLIVVDRQLHTPMYFFLSNLSFVDICYSSSCAPQVLVRGFAKKATISLNSCLAQGYVSIFLGITECLLLAVMAYDRFVAICNPLQYSLIMSGKVCTQLAAFSWVSALLLTMIRESVQPKHFCRNVINHFMCELQAVLKLACSHTSFSQLVNLATALLALVAPFIFIVVTYVLIGQVVLHVRSAQGRNKALSTCSSHLAVVSIFYGTAMSMYVRPQSKSFSDKDKLISMFYVFITPVLNPLIYSLRNKDVQGALKRTIMWRVLH</sequence>
<evidence type="ECO:0000256" key="1">
    <source>
        <dbReference type="ARBA" id="ARBA00004651"/>
    </source>
</evidence>
<dbReference type="PANTHER" id="PTHR26453">
    <property type="entry name" value="OLFACTORY RECEPTOR"/>
    <property type="match status" value="1"/>
</dbReference>
<evidence type="ECO:0000256" key="6">
    <source>
        <dbReference type="ARBA" id="ARBA00022989"/>
    </source>
</evidence>
<name>A0A151NSQ6_ALLMI</name>
<dbReference type="GO" id="GO:0005886">
    <property type="term" value="C:plasma membrane"/>
    <property type="evidence" value="ECO:0007669"/>
    <property type="project" value="UniProtKB-SubCell"/>
</dbReference>
<evidence type="ECO:0000256" key="12">
    <source>
        <dbReference type="RuleBase" id="RU000688"/>
    </source>
</evidence>
<feature type="transmembrane region" description="Helical" evidence="13">
    <location>
        <begin position="26"/>
        <end position="50"/>
    </location>
</feature>
<keyword evidence="10" id="KW-0325">Glycoprotein</keyword>
<protein>
    <recommendedName>
        <fullName evidence="13">Olfactory receptor</fullName>
    </recommendedName>
</protein>
<dbReference type="OrthoDB" id="5950740at2759"/>
<dbReference type="GO" id="GO:0004930">
    <property type="term" value="F:G protein-coupled receptor activity"/>
    <property type="evidence" value="ECO:0007669"/>
    <property type="project" value="UniProtKB-KW"/>
</dbReference>
<keyword evidence="4 12" id="KW-0812">Transmembrane</keyword>
<dbReference type="KEGG" id="amj:102565611"/>
<comment type="subcellular location">
    <subcellularLocation>
        <location evidence="1 13">Cell membrane</location>
        <topology evidence="1 13">Multi-pass membrane protein</topology>
    </subcellularLocation>
</comment>
<reference evidence="15 16" key="1">
    <citation type="journal article" date="2012" name="Genome Biol.">
        <title>Sequencing three crocodilian genomes to illuminate the evolution of archosaurs and amniotes.</title>
        <authorList>
            <person name="St John J.A."/>
            <person name="Braun E.L."/>
            <person name="Isberg S.R."/>
            <person name="Miles L.G."/>
            <person name="Chong A.Y."/>
            <person name="Gongora J."/>
            <person name="Dalzell P."/>
            <person name="Moran C."/>
            <person name="Bed'hom B."/>
            <person name="Abzhanov A."/>
            <person name="Burgess S.C."/>
            <person name="Cooksey A.M."/>
            <person name="Castoe T.A."/>
            <person name="Crawford N.G."/>
            <person name="Densmore L.D."/>
            <person name="Drew J.C."/>
            <person name="Edwards S.V."/>
            <person name="Faircloth B.C."/>
            <person name="Fujita M.K."/>
            <person name="Greenwold M.J."/>
            <person name="Hoffmann F.G."/>
            <person name="Howard J.M."/>
            <person name="Iguchi T."/>
            <person name="Janes D.E."/>
            <person name="Khan S.Y."/>
            <person name="Kohno S."/>
            <person name="de Koning A.J."/>
            <person name="Lance S.L."/>
            <person name="McCarthy F.M."/>
            <person name="McCormack J.E."/>
            <person name="Merchant M.E."/>
            <person name="Peterson D.G."/>
            <person name="Pollock D.D."/>
            <person name="Pourmand N."/>
            <person name="Raney B.J."/>
            <person name="Roessler K.A."/>
            <person name="Sanford J.R."/>
            <person name="Sawyer R.H."/>
            <person name="Schmidt C.J."/>
            <person name="Triplett E.W."/>
            <person name="Tuberville T.D."/>
            <person name="Venegas-Anaya M."/>
            <person name="Howard J.T."/>
            <person name="Jarvis E.D."/>
            <person name="Guillette L.J.Jr."/>
            <person name="Glenn T.C."/>
            <person name="Green R.E."/>
            <person name="Ray D.A."/>
        </authorList>
    </citation>
    <scope>NUCLEOTIDE SEQUENCE [LARGE SCALE GENOMIC DNA]</scope>
    <source>
        <strain evidence="15">KSC_2009_1</strain>
    </source>
</reference>
<dbReference type="InterPro" id="IPR000725">
    <property type="entry name" value="Olfact_rcpt"/>
</dbReference>
<dbReference type="PROSITE" id="PS50262">
    <property type="entry name" value="G_PROTEIN_RECEP_F1_2"/>
    <property type="match status" value="1"/>
</dbReference>
<comment type="similarity">
    <text evidence="12">Belongs to the G-protein coupled receptor 1 family.</text>
</comment>
<dbReference type="Pfam" id="PF13853">
    <property type="entry name" value="7tm_4"/>
    <property type="match status" value="1"/>
</dbReference>
<keyword evidence="3 13" id="KW-0716">Sensory transduction</keyword>
<dbReference type="EMBL" id="AKHW03002184">
    <property type="protein sequence ID" value="KYO39876.1"/>
    <property type="molecule type" value="Genomic_DNA"/>
</dbReference>
<dbReference type="Gene3D" id="1.20.1070.10">
    <property type="entry name" value="Rhodopsin 7-helix transmembrane proteins"/>
    <property type="match status" value="1"/>
</dbReference>
<feature type="transmembrane region" description="Helical" evidence="13">
    <location>
        <begin position="271"/>
        <end position="290"/>
    </location>
</feature>
<evidence type="ECO:0000256" key="13">
    <source>
        <dbReference type="RuleBase" id="RU363047"/>
    </source>
</evidence>
<keyword evidence="11 12" id="KW-0807">Transducer</keyword>
<dbReference type="PRINTS" id="PR00245">
    <property type="entry name" value="OLFACTORYR"/>
</dbReference>
<evidence type="ECO:0000256" key="5">
    <source>
        <dbReference type="ARBA" id="ARBA00022725"/>
    </source>
</evidence>
<organism evidence="15 16">
    <name type="scientific">Alligator mississippiensis</name>
    <name type="common">American alligator</name>
    <dbReference type="NCBI Taxonomy" id="8496"/>
    <lineage>
        <taxon>Eukaryota</taxon>
        <taxon>Metazoa</taxon>
        <taxon>Chordata</taxon>
        <taxon>Craniata</taxon>
        <taxon>Vertebrata</taxon>
        <taxon>Euteleostomi</taxon>
        <taxon>Archelosauria</taxon>
        <taxon>Archosauria</taxon>
        <taxon>Crocodylia</taxon>
        <taxon>Alligatoridae</taxon>
        <taxon>Alligatorinae</taxon>
        <taxon>Alligator</taxon>
    </lineage>
</organism>
<evidence type="ECO:0000256" key="3">
    <source>
        <dbReference type="ARBA" id="ARBA00022606"/>
    </source>
</evidence>
<feature type="transmembrane region" description="Helical" evidence="13">
    <location>
        <begin position="62"/>
        <end position="82"/>
    </location>
</feature>
<evidence type="ECO:0000313" key="15">
    <source>
        <dbReference type="EMBL" id="KYO39876.1"/>
    </source>
</evidence>
<evidence type="ECO:0000256" key="9">
    <source>
        <dbReference type="ARBA" id="ARBA00023170"/>
    </source>
</evidence>
<evidence type="ECO:0000256" key="2">
    <source>
        <dbReference type="ARBA" id="ARBA00022475"/>
    </source>
</evidence>
<proteinExistence type="inferred from homology"/>
<comment type="caution">
    <text evidence="15">The sequence shown here is derived from an EMBL/GenBank/DDBJ whole genome shotgun (WGS) entry which is preliminary data.</text>
</comment>
<keyword evidence="16" id="KW-1185">Reference proteome</keyword>
<dbReference type="InterPro" id="IPR000276">
    <property type="entry name" value="GPCR_Rhodpsn"/>
</dbReference>
<keyword evidence="9 12" id="KW-0675">Receptor</keyword>
<dbReference type="PROSITE" id="PS00237">
    <property type="entry name" value="G_PROTEIN_RECEP_F1_1"/>
    <property type="match status" value="1"/>
</dbReference>
<dbReference type="AlphaFoldDB" id="A0A151NSQ6"/>
<feature type="transmembrane region" description="Helical" evidence="13">
    <location>
        <begin position="140"/>
        <end position="158"/>
    </location>
</feature>
<keyword evidence="8 13" id="KW-0472">Membrane</keyword>
<keyword evidence="7 12" id="KW-0297">G-protein coupled receptor</keyword>
<dbReference type="CDD" id="cd15431">
    <property type="entry name" value="7tmA_OR13H-like"/>
    <property type="match status" value="1"/>
</dbReference>
<evidence type="ECO:0000256" key="10">
    <source>
        <dbReference type="ARBA" id="ARBA00023180"/>
    </source>
</evidence>
<evidence type="ECO:0000259" key="14">
    <source>
        <dbReference type="PROSITE" id="PS50262"/>
    </source>
</evidence>
<feature type="transmembrane region" description="Helical" evidence="13">
    <location>
        <begin position="198"/>
        <end position="219"/>
    </location>
</feature>
<evidence type="ECO:0000256" key="7">
    <source>
        <dbReference type="ARBA" id="ARBA00023040"/>
    </source>
</evidence>
<dbReference type="GO" id="GO:0004984">
    <property type="term" value="F:olfactory receptor activity"/>
    <property type="evidence" value="ECO:0007669"/>
    <property type="project" value="InterPro"/>
</dbReference>
<accession>A0A151NSQ6</accession>
<feature type="transmembrane region" description="Helical" evidence="13">
    <location>
        <begin position="240"/>
        <end position="259"/>
    </location>
</feature>
<feature type="transmembrane region" description="Helical" evidence="13">
    <location>
        <begin position="102"/>
        <end position="120"/>
    </location>
</feature>
<evidence type="ECO:0000256" key="8">
    <source>
        <dbReference type="ARBA" id="ARBA00023136"/>
    </source>
</evidence>
<dbReference type="eggNOG" id="ENOG502SI4A">
    <property type="taxonomic scope" value="Eukaryota"/>
</dbReference>
<keyword evidence="5 13" id="KW-0552">Olfaction</keyword>